<dbReference type="InterPro" id="IPR015421">
    <property type="entry name" value="PyrdxlP-dep_Trfase_major"/>
</dbReference>
<dbReference type="InterPro" id="IPR020578">
    <property type="entry name" value="Aminotrans_V_PyrdxlP_BS"/>
</dbReference>
<dbReference type="EMBL" id="RXMA01000003">
    <property type="protein sequence ID" value="RTR22945.1"/>
    <property type="molecule type" value="Genomic_DNA"/>
</dbReference>
<keyword evidence="10" id="KW-0411">Iron-sulfur</keyword>
<dbReference type="GO" id="GO:0031071">
    <property type="term" value="F:cysteine desulfurase activity"/>
    <property type="evidence" value="ECO:0007669"/>
    <property type="project" value="UniProtKB-EC"/>
</dbReference>
<dbReference type="InterPro" id="IPR015422">
    <property type="entry name" value="PyrdxlP-dep_Trfase_small"/>
</dbReference>
<evidence type="ECO:0000256" key="11">
    <source>
        <dbReference type="ARBA" id="ARBA00050776"/>
    </source>
</evidence>
<evidence type="ECO:0000256" key="7">
    <source>
        <dbReference type="ARBA" id="ARBA00022723"/>
    </source>
</evidence>
<dbReference type="EC" id="2.8.1.7" evidence="4"/>
<comment type="caution">
    <text evidence="14">The sequence shown here is derived from an EMBL/GenBank/DDBJ whole genome shotgun (WGS) entry which is preliminary data.</text>
</comment>
<dbReference type="PROSITE" id="PS00595">
    <property type="entry name" value="AA_TRANSFER_CLASS_5"/>
    <property type="match status" value="1"/>
</dbReference>
<dbReference type="OrthoDB" id="9808002at2"/>
<dbReference type="PANTHER" id="PTHR11601:SF34">
    <property type="entry name" value="CYSTEINE DESULFURASE"/>
    <property type="match status" value="1"/>
</dbReference>
<reference evidence="14 15" key="1">
    <citation type="submission" date="2018-12" db="EMBL/GenBank/DDBJ databases">
        <authorList>
            <person name="Yang Y."/>
        </authorList>
    </citation>
    <scope>NUCLEOTIDE SEQUENCE [LARGE SCALE GENOMIC DNA]</scope>
    <source>
        <strain evidence="14 15">L-25-5w-1</strain>
    </source>
</reference>
<dbReference type="RefSeq" id="WP_126612754.1">
    <property type="nucleotide sequence ID" value="NZ_RXMA01000003.1"/>
</dbReference>
<dbReference type="InterPro" id="IPR000192">
    <property type="entry name" value="Aminotrans_V_dom"/>
</dbReference>
<proteinExistence type="inferred from homology"/>
<evidence type="ECO:0000256" key="5">
    <source>
        <dbReference type="ARBA" id="ARBA00013558"/>
    </source>
</evidence>
<evidence type="ECO:0000256" key="2">
    <source>
        <dbReference type="ARBA" id="ARBA00003120"/>
    </source>
</evidence>
<evidence type="ECO:0000313" key="15">
    <source>
        <dbReference type="Proteomes" id="UP000277007"/>
    </source>
</evidence>
<dbReference type="InterPro" id="IPR016454">
    <property type="entry name" value="Cysteine_dSase"/>
</dbReference>
<name>A0A3S0HZK5_9PROT</name>
<comment type="catalytic activity">
    <reaction evidence="11">
        <text>(sulfur carrier)-H + L-cysteine = (sulfur carrier)-SH + L-alanine</text>
        <dbReference type="Rhea" id="RHEA:43892"/>
        <dbReference type="Rhea" id="RHEA-COMP:14737"/>
        <dbReference type="Rhea" id="RHEA-COMP:14739"/>
        <dbReference type="ChEBI" id="CHEBI:29917"/>
        <dbReference type="ChEBI" id="CHEBI:35235"/>
        <dbReference type="ChEBI" id="CHEBI:57972"/>
        <dbReference type="ChEBI" id="CHEBI:64428"/>
        <dbReference type="EC" id="2.8.1.7"/>
    </reaction>
</comment>
<dbReference type="PANTHER" id="PTHR11601">
    <property type="entry name" value="CYSTEINE DESULFURYLASE FAMILY MEMBER"/>
    <property type="match status" value="1"/>
</dbReference>
<dbReference type="AlphaFoldDB" id="A0A3S0HZK5"/>
<dbReference type="PIRSF" id="PIRSF005572">
    <property type="entry name" value="NifS"/>
    <property type="match status" value="1"/>
</dbReference>
<dbReference type="GO" id="GO:0046872">
    <property type="term" value="F:metal ion binding"/>
    <property type="evidence" value="ECO:0007669"/>
    <property type="project" value="UniProtKB-KW"/>
</dbReference>
<keyword evidence="8" id="KW-0663">Pyridoxal phosphate</keyword>
<comment type="cofactor">
    <cofactor evidence="1 12">
        <name>pyridoxal 5'-phosphate</name>
        <dbReference type="ChEBI" id="CHEBI:597326"/>
    </cofactor>
</comment>
<evidence type="ECO:0000256" key="12">
    <source>
        <dbReference type="RuleBase" id="RU004504"/>
    </source>
</evidence>
<accession>A0A3S0HZK5</accession>
<evidence type="ECO:0000256" key="8">
    <source>
        <dbReference type="ARBA" id="ARBA00022898"/>
    </source>
</evidence>
<evidence type="ECO:0000256" key="4">
    <source>
        <dbReference type="ARBA" id="ARBA00012239"/>
    </source>
</evidence>
<dbReference type="Gene3D" id="3.90.1150.10">
    <property type="entry name" value="Aspartate Aminotransferase, domain 1"/>
    <property type="match status" value="1"/>
</dbReference>
<keyword evidence="7" id="KW-0479">Metal-binding</keyword>
<protein>
    <recommendedName>
        <fullName evidence="5">Cysteine desulfurase</fullName>
        <ecNumber evidence="4">2.8.1.7</ecNumber>
    </recommendedName>
</protein>
<comment type="similarity">
    <text evidence="3">Belongs to the class-V pyridoxal-phosphate-dependent aminotransferase family. NifS/IscS subfamily.</text>
</comment>
<dbReference type="InterPro" id="IPR015424">
    <property type="entry name" value="PyrdxlP-dep_Trfase"/>
</dbReference>
<comment type="function">
    <text evidence="2">Catalyzes the removal of elemental sulfur atoms from cysteine to produce alanine. Seems to participate in the biosynthesis of the nitrogenase metalloclusters by providing the inorganic sulfur required for the Fe-S core formation.</text>
</comment>
<dbReference type="GO" id="GO:0051536">
    <property type="term" value="F:iron-sulfur cluster binding"/>
    <property type="evidence" value="ECO:0007669"/>
    <property type="project" value="UniProtKB-KW"/>
</dbReference>
<dbReference type="Gene3D" id="3.40.640.10">
    <property type="entry name" value="Type I PLP-dependent aspartate aminotransferase-like (Major domain)"/>
    <property type="match status" value="1"/>
</dbReference>
<evidence type="ECO:0000256" key="10">
    <source>
        <dbReference type="ARBA" id="ARBA00023014"/>
    </source>
</evidence>
<evidence type="ECO:0000256" key="9">
    <source>
        <dbReference type="ARBA" id="ARBA00023004"/>
    </source>
</evidence>
<sequence>MTTTPIYLDHLASAPLAPAVLDAMLPWLSAAAVGNPHAAHRPGWRAAEAIDAARAEVAALVGAPPGAVLFTSGATEANTLALLGAAAPGGACVLSAVEHASALGCAPELRRRGHPVILLAVDGDGRVDPDRLADTLARQPAPALVSIMAANNEVGTRQPLAELAAVTRARGGRFHSDAAQAAGWGMVEATAMGLDLVSLSGHKLGGPMGIGALVVGEAVPLRPPSPGGGQQRGLRPGTLPTALCVGFGVACRLARAHAAADARRVAALRDRLWARLSAALPGLRRNGAPDGLPGCLSVALPGLDAADLLLGLPDLAAATGSACHSDAAEPSHVLRALGRSAEEAHGTLRFGLGRTTTAEEVERAAAWVIAAIHAGSPDGFRDIMPARASSPTPGKG</sequence>
<evidence type="ECO:0000256" key="3">
    <source>
        <dbReference type="ARBA" id="ARBA00006490"/>
    </source>
</evidence>
<evidence type="ECO:0000256" key="1">
    <source>
        <dbReference type="ARBA" id="ARBA00001933"/>
    </source>
</evidence>
<evidence type="ECO:0000259" key="13">
    <source>
        <dbReference type="Pfam" id="PF00266"/>
    </source>
</evidence>
<evidence type="ECO:0000313" key="14">
    <source>
        <dbReference type="EMBL" id="RTR22945.1"/>
    </source>
</evidence>
<feature type="domain" description="Aminotransferase class V" evidence="13">
    <location>
        <begin position="6"/>
        <end position="363"/>
    </location>
</feature>
<evidence type="ECO:0000256" key="6">
    <source>
        <dbReference type="ARBA" id="ARBA00022679"/>
    </source>
</evidence>
<keyword evidence="9" id="KW-0408">Iron</keyword>
<dbReference type="Proteomes" id="UP000277007">
    <property type="component" value="Unassembled WGS sequence"/>
</dbReference>
<dbReference type="Pfam" id="PF00266">
    <property type="entry name" value="Aminotran_5"/>
    <property type="match status" value="1"/>
</dbReference>
<keyword evidence="15" id="KW-1185">Reference proteome</keyword>
<gene>
    <name evidence="14" type="ORF">EJ903_05040</name>
</gene>
<organism evidence="14 15">
    <name type="scientific">Azospirillum griseum</name>
    <dbReference type="NCBI Taxonomy" id="2496639"/>
    <lineage>
        <taxon>Bacteria</taxon>
        <taxon>Pseudomonadati</taxon>
        <taxon>Pseudomonadota</taxon>
        <taxon>Alphaproteobacteria</taxon>
        <taxon>Rhodospirillales</taxon>
        <taxon>Azospirillaceae</taxon>
        <taxon>Azospirillum</taxon>
    </lineage>
</organism>
<dbReference type="SUPFAM" id="SSF53383">
    <property type="entry name" value="PLP-dependent transferases"/>
    <property type="match status" value="1"/>
</dbReference>
<keyword evidence="6" id="KW-0808">Transferase</keyword>